<feature type="non-terminal residue" evidence="1">
    <location>
        <position position="1"/>
    </location>
</feature>
<organism evidence="1 2">
    <name type="scientific">Dentiscutata heterogama</name>
    <dbReference type="NCBI Taxonomy" id="1316150"/>
    <lineage>
        <taxon>Eukaryota</taxon>
        <taxon>Fungi</taxon>
        <taxon>Fungi incertae sedis</taxon>
        <taxon>Mucoromycota</taxon>
        <taxon>Glomeromycotina</taxon>
        <taxon>Glomeromycetes</taxon>
        <taxon>Diversisporales</taxon>
        <taxon>Gigasporaceae</taxon>
        <taxon>Dentiscutata</taxon>
    </lineage>
</organism>
<comment type="caution">
    <text evidence="1">The sequence shown here is derived from an EMBL/GenBank/DDBJ whole genome shotgun (WGS) entry which is preliminary data.</text>
</comment>
<evidence type="ECO:0000313" key="1">
    <source>
        <dbReference type="EMBL" id="CAG8606445.1"/>
    </source>
</evidence>
<gene>
    <name evidence="1" type="ORF">DHETER_LOCUS7454</name>
</gene>
<reference evidence="1" key="1">
    <citation type="submission" date="2021-06" db="EMBL/GenBank/DDBJ databases">
        <authorList>
            <person name="Kallberg Y."/>
            <person name="Tangrot J."/>
            <person name="Rosling A."/>
        </authorList>
    </citation>
    <scope>NUCLEOTIDE SEQUENCE</scope>
    <source>
        <strain evidence="1">IL203A</strain>
    </source>
</reference>
<accession>A0ACA9MPV9</accession>
<proteinExistence type="predicted"/>
<evidence type="ECO:0000313" key="2">
    <source>
        <dbReference type="Proteomes" id="UP000789702"/>
    </source>
</evidence>
<protein>
    <submittedName>
        <fullName evidence="1">2588_t:CDS:1</fullName>
    </submittedName>
</protein>
<keyword evidence="2" id="KW-1185">Reference proteome</keyword>
<dbReference type="EMBL" id="CAJVPU010010531">
    <property type="protein sequence ID" value="CAG8606445.1"/>
    <property type="molecule type" value="Genomic_DNA"/>
</dbReference>
<dbReference type="Proteomes" id="UP000789702">
    <property type="component" value="Unassembled WGS sequence"/>
</dbReference>
<name>A0ACA9MPV9_9GLOM</name>
<sequence length="606" mass="68569">ELGDHNAPPLIADIKTYDDGTILVHIIRNESTLSVDCSKIGGVSLEQKLRIRLIFLNGSVREIDPKLKLNPINSINYCLLDNIDHKINKFNDKVIYLNDTKNNNLSILHNLVNPITIYPLQKSFILVTYVKTNDTSNLTSYKECGEVIDWDGISRSDDYGNLTNLTDLTVLMPSIGITGSNTQYSLMSIVSTIESGYLTIFRYVQESNNSSLVPYGGGLFTIFIYYNQHKQTSDRPHAVNIYQITQPTMIIKSVDCDVAGIDITCIVSINSNNTTYSVQILLYSSGNILELFEVTNQTQQGLRAKIMPFNGYILSVTTYDNNDDNTYYYIYIYKGYDNTLNSSNHFLTNYFSANTITQNNTFLLALPSTNDNISWSLLNISLPNYSSFGDHGYDNVFINKTIPSINANVNSSTIFLNITFNDIIALSPSTSNIVSNITIYKASDNSIRQRISATMDDYCNISPDELTVSIPVIKSTFNEYGEQYFVTMDNNFVQSFNEPLKGIHDGIWTLKTDSLDNQNIYSDKTIMGSVRLTTEASKKFLNLSKHNQSYQAVYIDDLLNELAGKVPINRYCLRSDNRSHNLFYDQIIILIRIYIENNKIKRTTSE</sequence>
<feature type="non-terminal residue" evidence="1">
    <location>
        <position position="606"/>
    </location>
</feature>